<gene>
    <name evidence="1" type="ORF">G4V39_08640</name>
</gene>
<dbReference type="Gene3D" id="3.40.50.300">
    <property type="entry name" value="P-loop containing nucleotide triphosphate hydrolases"/>
    <property type="match status" value="1"/>
</dbReference>
<dbReference type="InterPro" id="IPR025944">
    <property type="entry name" value="Sigma_54_int_dom_CS"/>
</dbReference>
<dbReference type="SUPFAM" id="SSF52540">
    <property type="entry name" value="P-loop containing nucleoside triphosphate hydrolases"/>
    <property type="match status" value="1"/>
</dbReference>
<dbReference type="SUPFAM" id="SSF46689">
    <property type="entry name" value="Homeodomain-like"/>
    <property type="match status" value="1"/>
</dbReference>
<dbReference type="GO" id="GO:0000160">
    <property type="term" value="P:phosphorelay signal transduction system"/>
    <property type="evidence" value="ECO:0007669"/>
    <property type="project" value="InterPro"/>
</dbReference>
<dbReference type="SMART" id="SM00382">
    <property type="entry name" value="AAA"/>
    <property type="match status" value="1"/>
</dbReference>
<dbReference type="PANTHER" id="PTHR32071:SF119">
    <property type="entry name" value="SIGMA L-DEPENDENT TRANSCRIPTIONAL REGULATOR YPLP-RELATED"/>
    <property type="match status" value="1"/>
</dbReference>
<dbReference type="PROSITE" id="PS50110">
    <property type="entry name" value="RESPONSE_REGULATORY"/>
    <property type="match status" value="1"/>
</dbReference>
<keyword evidence="2" id="KW-1185">Reference proteome</keyword>
<dbReference type="InterPro" id="IPR011006">
    <property type="entry name" value="CheY-like_superfamily"/>
</dbReference>
<dbReference type="SMART" id="SM00448">
    <property type="entry name" value="REC"/>
    <property type="match status" value="1"/>
</dbReference>
<dbReference type="RefSeq" id="WP_166032552.1">
    <property type="nucleotide sequence ID" value="NZ_CP048877.1"/>
</dbReference>
<dbReference type="Pfam" id="PF00158">
    <property type="entry name" value="Sigma54_activat"/>
    <property type="match status" value="1"/>
</dbReference>
<dbReference type="Proteomes" id="UP000502179">
    <property type="component" value="Chromosome"/>
</dbReference>
<dbReference type="PRINTS" id="PR01590">
    <property type="entry name" value="HTHFIS"/>
</dbReference>
<dbReference type="InterPro" id="IPR001789">
    <property type="entry name" value="Sig_transdc_resp-reg_receiver"/>
</dbReference>
<dbReference type="GO" id="GO:0006355">
    <property type="term" value="P:regulation of DNA-templated transcription"/>
    <property type="evidence" value="ECO:0007669"/>
    <property type="project" value="InterPro"/>
</dbReference>
<dbReference type="InterPro" id="IPR003593">
    <property type="entry name" value="AAA+_ATPase"/>
</dbReference>
<dbReference type="KEGG" id="tav:G4V39_08640"/>
<dbReference type="Gene3D" id="3.40.50.2300">
    <property type="match status" value="1"/>
</dbReference>
<dbReference type="Gene3D" id="1.10.8.60">
    <property type="match status" value="1"/>
</dbReference>
<dbReference type="PROSITE" id="PS00688">
    <property type="entry name" value="SIGMA54_INTERACT_3"/>
    <property type="match status" value="1"/>
</dbReference>
<dbReference type="FunFam" id="3.40.50.300:FF:000006">
    <property type="entry name" value="DNA-binding transcriptional regulator NtrC"/>
    <property type="match status" value="1"/>
</dbReference>
<dbReference type="InterPro" id="IPR027417">
    <property type="entry name" value="P-loop_NTPase"/>
</dbReference>
<dbReference type="PROSITE" id="PS00676">
    <property type="entry name" value="SIGMA54_INTERACT_2"/>
    <property type="match status" value="1"/>
</dbReference>
<dbReference type="Pfam" id="PF02954">
    <property type="entry name" value="HTH_8"/>
    <property type="match status" value="1"/>
</dbReference>
<dbReference type="PANTHER" id="PTHR32071">
    <property type="entry name" value="TRANSCRIPTIONAL REGULATORY PROTEIN"/>
    <property type="match status" value="1"/>
</dbReference>
<dbReference type="InterPro" id="IPR025662">
    <property type="entry name" value="Sigma_54_int_dom_ATP-bd_1"/>
</dbReference>
<name>A0A6G7PXB9_9BACT</name>
<dbReference type="GO" id="GO:0043565">
    <property type="term" value="F:sequence-specific DNA binding"/>
    <property type="evidence" value="ECO:0007669"/>
    <property type="project" value="InterPro"/>
</dbReference>
<evidence type="ECO:0000313" key="1">
    <source>
        <dbReference type="EMBL" id="QIJ72334.1"/>
    </source>
</evidence>
<protein>
    <submittedName>
        <fullName evidence="1">Sigma-54-dependent Fis family transcriptional regulator</fullName>
    </submittedName>
</protein>
<dbReference type="PROSITE" id="PS00675">
    <property type="entry name" value="SIGMA54_INTERACT_1"/>
    <property type="match status" value="1"/>
</dbReference>
<proteinExistence type="predicted"/>
<dbReference type="CDD" id="cd00009">
    <property type="entry name" value="AAA"/>
    <property type="match status" value="1"/>
</dbReference>
<dbReference type="GO" id="GO:0005524">
    <property type="term" value="F:ATP binding"/>
    <property type="evidence" value="ECO:0007669"/>
    <property type="project" value="InterPro"/>
</dbReference>
<dbReference type="Pfam" id="PF25601">
    <property type="entry name" value="AAA_lid_14"/>
    <property type="match status" value="1"/>
</dbReference>
<dbReference type="InterPro" id="IPR025943">
    <property type="entry name" value="Sigma_54_int_dom_ATP-bd_2"/>
</dbReference>
<dbReference type="PROSITE" id="PS50045">
    <property type="entry name" value="SIGMA54_INTERACT_4"/>
    <property type="match status" value="1"/>
</dbReference>
<sequence length="451" mass="51225">MVEKKETSVRIVVIDDDAMTCRRLKTALSGWGYEVETFTEGVKGLKYIEDNLCHLVISDIKLKDIDGMLLLEEIKNVCAALPIILITGYASISGAVEATKKGAYYYLPKPFHLPQLKELIEKALRESSGLETCEERLNLRRRKRFAGIIGDTPAMRQVFETILKVAPLDCNVLIEGESGTGKELIARAIHRLSPRKENPFVAFNCGALAEDLAANDLFGHEKEAFTGAISTKIGLLEAANGGTLFLDEVGECPLSLQVKLLRVIQERQFYRLGGTRPVEVDIRIIAATNKDLRKMVEKGRFREDLYFRFNVVNIKVPPLRKRREDIPALVLYFLDRYNKKFRKDVQKVSPAFMKALLNYSFPGNVRELENIIEQAVALSDKKMLEVEDLPPDLRLIEKSHHSTQLLPLKEYERQYISSILHLTGFNQKEAAKILGISRTTLWRKMKSMELD</sequence>
<dbReference type="Pfam" id="PF00072">
    <property type="entry name" value="Response_reg"/>
    <property type="match status" value="1"/>
</dbReference>
<dbReference type="EMBL" id="CP048877">
    <property type="protein sequence ID" value="QIJ72334.1"/>
    <property type="molecule type" value="Genomic_DNA"/>
</dbReference>
<dbReference type="Gene3D" id="1.10.10.60">
    <property type="entry name" value="Homeodomain-like"/>
    <property type="match status" value="1"/>
</dbReference>
<reference evidence="1 2" key="1">
    <citation type="submission" date="2020-02" db="EMBL/GenBank/DDBJ databases">
        <title>Genome analysis of Thermosulfuriphilus ammonigenes ST65T, an anaerobic thermophilic chemolithoautotrophic bacterium isolated from a deep-sea hydrothermal vent.</title>
        <authorList>
            <person name="Slobodkina G."/>
            <person name="Allioux M."/>
            <person name="Merkel A."/>
            <person name="Alain K."/>
            <person name="Jebbar M."/>
            <person name="Slobodkin A."/>
        </authorList>
    </citation>
    <scope>NUCLEOTIDE SEQUENCE [LARGE SCALE GENOMIC DNA]</scope>
    <source>
        <strain evidence="1 2">ST65</strain>
    </source>
</reference>
<organism evidence="1 2">
    <name type="scientific">Thermosulfuriphilus ammonigenes</name>
    <dbReference type="NCBI Taxonomy" id="1936021"/>
    <lineage>
        <taxon>Bacteria</taxon>
        <taxon>Pseudomonadati</taxon>
        <taxon>Thermodesulfobacteriota</taxon>
        <taxon>Thermodesulfobacteria</taxon>
        <taxon>Thermodesulfobacteriales</taxon>
        <taxon>Thermodesulfobacteriaceae</taxon>
        <taxon>Thermosulfuriphilus</taxon>
    </lineage>
</organism>
<dbReference type="InterPro" id="IPR058031">
    <property type="entry name" value="AAA_lid_NorR"/>
</dbReference>
<dbReference type="SUPFAM" id="SSF52172">
    <property type="entry name" value="CheY-like"/>
    <property type="match status" value="1"/>
</dbReference>
<dbReference type="InterPro" id="IPR009057">
    <property type="entry name" value="Homeodomain-like_sf"/>
</dbReference>
<dbReference type="InterPro" id="IPR002197">
    <property type="entry name" value="HTH_Fis"/>
</dbReference>
<dbReference type="InterPro" id="IPR002078">
    <property type="entry name" value="Sigma_54_int"/>
</dbReference>
<accession>A0A6G7PXB9</accession>
<dbReference type="AlphaFoldDB" id="A0A6G7PXB9"/>
<evidence type="ECO:0000313" key="2">
    <source>
        <dbReference type="Proteomes" id="UP000502179"/>
    </source>
</evidence>